<keyword evidence="2" id="KW-1185">Reference proteome</keyword>
<evidence type="ECO:0000313" key="2">
    <source>
        <dbReference type="Proteomes" id="UP000467132"/>
    </source>
</evidence>
<proteinExistence type="predicted"/>
<sequence length="89" mass="10239">MTLYNFMETEAKYHLKEVLNKYPTACKCEECKNDILAIALNNLPPKYISRSIGEVSSKLKSQLEGQFPADILRELTKATEIVIRNPRHK</sequence>
<evidence type="ECO:0000313" key="1">
    <source>
        <dbReference type="EMBL" id="NBI06660.1"/>
    </source>
</evidence>
<dbReference type="RefSeq" id="WP_160197142.1">
    <property type="nucleotide sequence ID" value="NZ_QXXA01000007.1"/>
</dbReference>
<gene>
    <name evidence="1" type="ORF">D3Z33_07270</name>
</gene>
<dbReference type="Pfam" id="PF10719">
    <property type="entry name" value="ComFB"/>
    <property type="match status" value="1"/>
</dbReference>
<protein>
    <submittedName>
        <fullName evidence="1">Competence protein ComFB</fullName>
    </submittedName>
</protein>
<dbReference type="InterPro" id="IPR019657">
    <property type="entry name" value="ComFB"/>
</dbReference>
<organism evidence="1 2">
    <name type="scientific">Senegalia massiliensis</name>
    <dbReference type="NCBI Taxonomy" id="1720316"/>
    <lineage>
        <taxon>Bacteria</taxon>
        <taxon>Bacillati</taxon>
        <taxon>Bacillota</taxon>
        <taxon>Clostridia</taxon>
        <taxon>Eubacteriales</taxon>
        <taxon>Clostridiaceae</taxon>
        <taxon>Senegalia</taxon>
    </lineage>
</organism>
<name>A0A845QX07_9CLOT</name>
<dbReference type="EMBL" id="QXXA01000007">
    <property type="protein sequence ID" value="NBI06660.1"/>
    <property type="molecule type" value="Genomic_DNA"/>
</dbReference>
<reference evidence="1 2" key="1">
    <citation type="submission" date="2018-08" db="EMBL/GenBank/DDBJ databases">
        <title>Murine metabolic-syndrome-specific gut microbial biobank.</title>
        <authorList>
            <person name="Liu C."/>
        </authorList>
    </citation>
    <scope>NUCLEOTIDE SEQUENCE [LARGE SCALE GENOMIC DNA]</scope>
    <source>
        <strain evidence="1 2">583</strain>
    </source>
</reference>
<comment type="caution">
    <text evidence="1">The sequence shown here is derived from an EMBL/GenBank/DDBJ whole genome shotgun (WGS) entry which is preliminary data.</text>
</comment>
<dbReference type="AlphaFoldDB" id="A0A845QX07"/>
<accession>A0A845QX07</accession>
<dbReference type="OrthoDB" id="5616024at2"/>
<dbReference type="Proteomes" id="UP000467132">
    <property type="component" value="Unassembled WGS sequence"/>
</dbReference>